<dbReference type="PANTHER" id="PTHR10639:SF24">
    <property type="entry name" value="CLATHRIN LIGHT CHAIN 3"/>
    <property type="match status" value="1"/>
</dbReference>
<dbReference type="PANTHER" id="PTHR10639">
    <property type="entry name" value="CLATHRIN LIGHT CHAIN"/>
    <property type="match status" value="1"/>
</dbReference>
<evidence type="ECO:0000313" key="10">
    <source>
        <dbReference type="Proteomes" id="UP001279734"/>
    </source>
</evidence>
<comment type="subcellular location">
    <subcellularLocation>
        <location evidence="2">Cytoplasmic vesicle membrane</location>
        <topology evidence="2">Peripheral membrane protein</topology>
        <orientation evidence="2">Cytoplasmic side</orientation>
    </subcellularLocation>
    <subcellularLocation>
        <location evidence="3">Membrane</location>
        <location evidence="3">Coated pit</location>
        <topology evidence="3">Peripheral membrane protein</topology>
        <orientation evidence="3">Cytoplasmic side</orientation>
    </subcellularLocation>
</comment>
<evidence type="ECO:0000313" key="9">
    <source>
        <dbReference type="EMBL" id="GMH27153.1"/>
    </source>
</evidence>
<evidence type="ECO:0000256" key="3">
    <source>
        <dbReference type="ARBA" id="ARBA00004277"/>
    </source>
</evidence>
<comment type="caution">
    <text evidence="9">The sequence shown here is derived from an EMBL/GenBank/DDBJ whole genome shotgun (WGS) entry which is preliminary data.</text>
</comment>
<dbReference type="InterPro" id="IPR000996">
    <property type="entry name" value="Clathrin_L-chain"/>
</dbReference>
<dbReference type="GO" id="GO:0030132">
    <property type="term" value="C:clathrin coat of coated pit"/>
    <property type="evidence" value="ECO:0007669"/>
    <property type="project" value="InterPro"/>
</dbReference>
<comment type="similarity">
    <text evidence="4">Belongs to the clathrin light chain family.</text>
</comment>
<evidence type="ECO:0000256" key="7">
    <source>
        <dbReference type="ARBA" id="ARBA00023329"/>
    </source>
</evidence>
<dbReference type="GO" id="GO:0072583">
    <property type="term" value="P:clathrin-dependent endocytosis"/>
    <property type="evidence" value="ECO:0007669"/>
    <property type="project" value="TreeGrafter"/>
</dbReference>
<dbReference type="EMBL" id="BSYO01000032">
    <property type="protein sequence ID" value="GMH27153.1"/>
    <property type="molecule type" value="Genomic_DNA"/>
</dbReference>
<dbReference type="AlphaFoldDB" id="A0AAD3TBQ6"/>
<keyword evidence="5" id="KW-0472">Membrane</keyword>
<evidence type="ECO:0000256" key="5">
    <source>
        <dbReference type="ARBA" id="ARBA00023136"/>
    </source>
</evidence>
<evidence type="ECO:0000256" key="4">
    <source>
        <dbReference type="ARBA" id="ARBA00005263"/>
    </source>
</evidence>
<feature type="region of interest" description="Disordered" evidence="8">
    <location>
        <begin position="134"/>
        <end position="161"/>
    </location>
</feature>
<gene>
    <name evidence="9" type="ORF">Nepgr_028996</name>
</gene>
<accession>A0AAD3TBQ6</accession>
<name>A0AAD3TBQ6_NEPGR</name>
<feature type="compositionally biased region" description="Basic and acidic residues" evidence="8">
    <location>
        <begin position="134"/>
        <end position="144"/>
    </location>
</feature>
<dbReference type="GO" id="GO:0030130">
    <property type="term" value="C:clathrin coat of trans-Golgi network vesicle"/>
    <property type="evidence" value="ECO:0007669"/>
    <property type="project" value="InterPro"/>
</dbReference>
<keyword evidence="10" id="KW-1185">Reference proteome</keyword>
<dbReference type="GO" id="GO:0006886">
    <property type="term" value="P:intracellular protein transport"/>
    <property type="evidence" value="ECO:0007669"/>
    <property type="project" value="InterPro"/>
</dbReference>
<comment type="function">
    <text evidence="1">Clathrin is the major protein of the polyhedral coat of coated pits and vesicles.</text>
</comment>
<reference evidence="9" key="1">
    <citation type="submission" date="2023-05" db="EMBL/GenBank/DDBJ databases">
        <title>Nepenthes gracilis genome sequencing.</title>
        <authorList>
            <person name="Fukushima K."/>
        </authorList>
    </citation>
    <scope>NUCLEOTIDE SEQUENCE</scope>
    <source>
        <strain evidence="9">SING2019-196</strain>
    </source>
</reference>
<dbReference type="GO" id="GO:0032050">
    <property type="term" value="F:clathrin heavy chain binding"/>
    <property type="evidence" value="ECO:0007669"/>
    <property type="project" value="TreeGrafter"/>
</dbReference>
<evidence type="ECO:0000256" key="6">
    <source>
        <dbReference type="ARBA" id="ARBA00023176"/>
    </source>
</evidence>
<keyword evidence="7" id="KW-0968">Cytoplasmic vesicle</keyword>
<dbReference type="Proteomes" id="UP001279734">
    <property type="component" value="Unassembled WGS sequence"/>
</dbReference>
<protein>
    <submittedName>
        <fullName evidence="9">Uncharacterized protein</fullName>
    </submittedName>
</protein>
<sequence>MDYHVICNFGKPCSFFSDPILSLAVYAGCRTTSRVHDLNLWPYVNTDALIRFCFIFTYSFQHRDCVHTDPPIPFDKMQFTWSKRRRKKKNNKDSNREKEKLFQANHEKFHKDANTNYWKAISELIPMGVPALEKKGTKDREKKPSTVIVEGPKPRKPTDLSRSSHILVKLRRHAPLHLKLSPPLAAEAASAEDTAHSSTTAVPLNAAPLTTRTAAVVVA</sequence>
<keyword evidence="6" id="KW-0168">Coated pit</keyword>
<evidence type="ECO:0000256" key="2">
    <source>
        <dbReference type="ARBA" id="ARBA00004180"/>
    </source>
</evidence>
<organism evidence="9 10">
    <name type="scientific">Nepenthes gracilis</name>
    <name type="common">Slender pitcher plant</name>
    <dbReference type="NCBI Taxonomy" id="150966"/>
    <lineage>
        <taxon>Eukaryota</taxon>
        <taxon>Viridiplantae</taxon>
        <taxon>Streptophyta</taxon>
        <taxon>Embryophyta</taxon>
        <taxon>Tracheophyta</taxon>
        <taxon>Spermatophyta</taxon>
        <taxon>Magnoliopsida</taxon>
        <taxon>eudicotyledons</taxon>
        <taxon>Gunneridae</taxon>
        <taxon>Pentapetalae</taxon>
        <taxon>Caryophyllales</taxon>
        <taxon>Nepenthaceae</taxon>
        <taxon>Nepenthes</taxon>
    </lineage>
</organism>
<proteinExistence type="inferred from homology"/>
<dbReference type="GO" id="GO:0005198">
    <property type="term" value="F:structural molecule activity"/>
    <property type="evidence" value="ECO:0007669"/>
    <property type="project" value="InterPro"/>
</dbReference>
<evidence type="ECO:0000256" key="8">
    <source>
        <dbReference type="SAM" id="MobiDB-lite"/>
    </source>
</evidence>
<evidence type="ECO:0000256" key="1">
    <source>
        <dbReference type="ARBA" id="ARBA00003913"/>
    </source>
</evidence>